<dbReference type="PaxDb" id="65489-OBART11G14510.1"/>
<dbReference type="EnsemblPlants" id="OBART11G14510.1">
    <property type="protein sequence ID" value="OBART11G14510.1"/>
    <property type="gene ID" value="OBART11G14510"/>
</dbReference>
<keyword evidence="2" id="KW-1133">Transmembrane helix</keyword>
<protein>
    <submittedName>
        <fullName evidence="3">Uncharacterized protein</fullName>
    </submittedName>
</protein>
<feature type="compositionally biased region" description="Low complexity" evidence="1">
    <location>
        <begin position="19"/>
        <end position="28"/>
    </location>
</feature>
<reference evidence="3" key="1">
    <citation type="journal article" date="2009" name="Rice">
        <title>De Novo Next Generation Sequencing of Plant Genomes.</title>
        <authorList>
            <person name="Rounsley S."/>
            <person name="Marri P.R."/>
            <person name="Yu Y."/>
            <person name="He R."/>
            <person name="Sisneros N."/>
            <person name="Goicoechea J.L."/>
            <person name="Lee S.J."/>
            <person name="Angelova A."/>
            <person name="Kudrna D."/>
            <person name="Luo M."/>
            <person name="Affourtit J."/>
            <person name="Desany B."/>
            <person name="Knight J."/>
            <person name="Niazi F."/>
            <person name="Egholm M."/>
            <person name="Wing R.A."/>
        </authorList>
    </citation>
    <scope>NUCLEOTIDE SEQUENCE [LARGE SCALE GENOMIC DNA]</scope>
    <source>
        <strain evidence="3">cv. IRGC 105608</strain>
    </source>
</reference>
<evidence type="ECO:0000313" key="3">
    <source>
        <dbReference type="EnsemblPlants" id="OBART11G14510.1"/>
    </source>
</evidence>
<feature type="transmembrane region" description="Helical" evidence="2">
    <location>
        <begin position="122"/>
        <end position="142"/>
    </location>
</feature>
<evidence type="ECO:0000256" key="1">
    <source>
        <dbReference type="SAM" id="MobiDB-lite"/>
    </source>
</evidence>
<keyword evidence="4" id="KW-1185">Reference proteome</keyword>
<reference evidence="3" key="2">
    <citation type="submission" date="2015-03" db="UniProtKB">
        <authorList>
            <consortium name="EnsemblPlants"/>
        </authorList>
    </citation>
    <scope>IDENTIFICATION</scope>
</reference>
<sequence length="153" mass="16868">MSHLTPICLVSILANDASTTSSRGISGSQRRRPWRANPPIRPLPRIQPRHRPPLALNGSRREEKSPAAAAAAATHHVLGPVLICLQQSSCMTVVKMSIKNWNNLKNMEVRSSEQRVSPTVKIYSLACVTSLLFFITLSGMVLSVRLCTQRILC</sequence>
<keyword evidence="2" id="KW-0812">Transmembrane</keyword>
<dbReference type="Proteomes" id="UP000026960">
    <property type="component" value="Chromosome 11"/>
</dbReference>
<dbReference type="HOGENOM" id="CLU_144406_0_0_1"/>
<evidence type="ECO:0000313" key="4">
    <source>
        <dbReference type="Proteomes" id="UP000026960"/>
    </source>
</evidence>
<feature type="region of interest" description="Disordered" evidence="1">
    <location>
        <begin position="19"/>
        <end position="66"/>
    </location>
</feature>
<keyword evidence="2" id="KW-0472">Membrane</keyword>
<dbReference type="AlphaFoldDB" id="A0A0D3HM55"/>
<evidence type="ECO:0000256" key="2">
    <source>
        <dbReference type="SAM" id="Phobius"/>
    </source>
</evidence>
<dbReference type="Gramene" id="OBART11G14510.1">
    <property type="protein sequence ID" value="OBART11G14510.1"/>
    <property type="gene ID" value="OBART11G14510"/>
</dbReference>
<organism evidence="3">
    <name type="scientific">Oryza barthii</name>
    <dbReference type="NCBI Taxonomy" id="65489"/>
    <lineage>
        <taxon>Eukaryota</taxon>
        <taxon>Viridiplantae</taxon>
        <taxon>Streptophyta</taxon>
        <taxon>Embryophyta</taxon>
        <taxon>Tracheophyta</taxon>
        <taxon>Spermatophyta</taxon>
        <taxon>Magnoliopsida</taxon>
        <taxon>Liliopsida</taxon>
        <taxon>Poales</taxon>
        <taxon>Poaceae</taxon>
        <taxon>BOP clade</taxon>
        <taxon>Oryzoideae</taxon>
        <taxon>Oryzeae</taxon>
        <taxon>Oryzinae</taxon>
        <taxon>Oryza</taxon>
    </lineage>
</organism>
<name>A0A0D3HM55_9ORYZ</name>
<accession>A0A0D3HM55</accession>
<proteinExistence type="predicted"/>